<dbReference type="Proteomes" id="UP000199598">
    <property type="component" value="Unassembled WGS sequence"/>
</dbReference>
<evidence type="ECO:0000256" key="4">
    <source>
        <dbReference type="ARBA" id="ARBA00023163"/>
    </source>
</evidence>
<dbReference type="EMBL" id="FOSK01000002">
    <property type="protein sequence ID" value="SFK11529.1"/>
    <property type="molecule type" value="Genomic_DNA"/>
</dbReference>
<name>A0A1I3WWH3_9HYPH</name>
<keyword evidence="7" id="KW-1185">Reference proteome</keyword>
<dbReference type="InterPro" id="IPR058163">
    <property type="entry name" value="LysR-type_TF_proteobact-type"/>
</dbReference>
<evidence type="ECO:0000256" key="1">
    <source>
        <dbReference type="ARBA" id="ARBA00009437"/>
    </source>
</evidence>
<dbReference type="Pfam" id="PF03466">
    <property type="entry name" value="LysR_substrate"/>
    <property type="match status" value="1"/>
</dbReference>
<protein>
    <submittedName>
        <fullName evidence="6">DNA-binding transcriptional regulator, LysR family</fullName>
    </submittedName>
</protein>
<dbReference type="InterPro" id="IPR036388">
    <property type="entry name" value="WH-like_DNA-bd_sf"/>
</dbReference>
<sequence>MKNLNQVSLAGLRVVEAVGRLGSLKNAAEELGITSGAVSQQLHKTEHQLGRPLFTRETGGLKLTSLGTEICRELTLGLKQISEAVALADRDREESLFLSVAPLLAEKWLVWRLSSFMKANPDINLRLDANDQLVNLNHSDVDACVRVHKRAPDDVYSERLCEHFIYPVCSPEIAERLKEPQDLLNEVIIRDYNSYYRWSDWLAPFGLKESQLPRGHGFSNASLCMDAAIAGHGVFLGWDTLVANAVKQGQLKIPFDHRCSTGRSYWFICREGALRSPSVRKLRDWLKEEIAQTAVEYEKAVKT</sequence>
<dbReference type="SUPFAM" id="SSF46785">
    <property type="entry name" value="Winged helix' DNA-binding domain"/>
    <property type="match status" value="1"/>
</dbReference>
<evidence type="ECO:0000313" key="7">
    <source>
        <dbReference type="Proteomes" id="UP000199598"/>
    </source>
</evidence>
<proteinExistence type="inferred from homology"/>
<dbReference type="Gene3D" id="3.40.190.10">
    <property type="entry name" value="Periplasmic binding protein-like II"/>
    <property type="match status" value="2"/>
</dbReference>
<dbReference type="InterPro" id="IPR005119">
    <property type="entry name" value="LysR_subst-bd"/>
</dbReference>
<dbReference type="PANTHER" id="PTHR30537">
    <property type="entry name" value="HTH-TYPE TRANSCRIPTIONAL REGULATOR"/>
    <property type="match status" value="1"/>
</dbReference>
<dbReference type="SUPFAM" id="SSF53850">
    <property type="entry name" value="Periplasmic binding protein-like II"/>
    <property type="match status" value="1"/>
</dbReference>
<comment type="similarity">
    <text evidence="1">Belongs to the LysR transcriptional regulatory family.</text>
</comment>
<evidence type="ECO:0000256" key="2">
    <source>
        <dbReference type="ARBA" id="ARBA00023015"/>
    </source>
</evidence>
<evidence type="ECO:0000256" key="3">
    <source>
        <dbReference type="ARBA" id="ARBA00023125"/>
    </source>
</evidence>
<organism evidence="6 7">
    <name type="scientific">Pseudovibrio ascidiaceicola</name>
    <dbReference type="NCBI Taxonomy" id="285279"/>
    <lineage>
        <taxon>Bacteria</taxon>
        <taxon>Pseudomonadati</taxon>
        <taxon>Pseudomonadota</taxon>
        <taxon>Alphaproteobacteria</taxon>
        <taxon>Hyphomicrobiales</taxon>
        <taxon>Stappiaceae</taxon>
        <taxon>Pseudovibrio</taxon>
    </lineage>
</organism>
<dbReference type="InterPro" id="IPR000847">
    <property type="entry name" value="LysR_HTH_N"/>
</dbReference>
<dbReference type="PANTHER" id="PTHR30537:SF26">
    <property type="entry name" value="GLYCINE CLEAVAGE SYSTEM TRANSCRIPTIONAL ACTIVATOR"/>
    <property type="match status" value="1"/>
</dbReference>
<gene>
    <name evidence="6" type="ORF">SAMN04488518_102216</name>
</gene>
<feature type="domain" description="HTH lysR-type" evidence="5">
    <location>
        <begin position="7"/>
        <end position="64"/>
    </location>
</feature>
<keyword evidence="3 6" id="KW-0238">DNA-binding</keyword>
<dbReference type="GO" id="GO:0003677">
    <property type="term" value="F:DNA binding"/>
    <property type="evidence" value="ECO:0007669"/>
    <property type="project" value="UniProtKB-KW"/>
</dbReference>
<dbReference type="RefSeq" id="WP_093517370.1">
    <property type="nucleotide sequence ID" value="NZ_FOSK01000002.1"/>
</dbReference>
<evidence type="ECO:0000259" key="5">
    <source>
        <dbReference type="PROSITE" id="PS50931"/>
    </source>
</evidence>
<keyword evidence="2" id="KW-0805">Transcription regulation</keyword>
<evidence type="ECO:0000313" key="6">
    <source>
        <dbReference type="EMBL" id="SFK11529.1"/>
    </source>
</evidence>
<reference evidence="6 7" key="1">
    <citation type="submission" date="2016-10" db="EMBL/GenBank/DDBJ databases">
        <authorList>
            <person name="Varghese N."/>
            <person name="Submissions S."/>
        </authorList>
    </citation>
    <scope>NUCLEOTIDE SEQUENCE [LARGE SCALE GENOMIC DNA]</scope>
    <source>
        <strain evidence="6 7">DSM 16392</strain>
    </source>
</reference>
<accession>A0A1I3WWH3</accession>
<dbReference type="PROSITE" id="PS50931">
    <property type="entry name" value="HTH_LYSR"/>
    <property type="match status" value="1"/>
</dbReference>
<comment type="caution">
    <text evidence="6">The sequence shown here is derived from an EMBL/GenBank/DDBJ whole genome shotgun (WGS) entry which is preliminary data.</text>
</comment>
<dbReference type="Gene3D" id="1.10.10.10">
    <property type="entry name" value="Winged helix-like DNA-binding domain superfamily/Winged helix DNA-binding domain"/>
    <property type="match status" value="1"/>
</dbReference>
<dbReference type="CDD" id="cd08432">
    <property type="entry name" value="PBP2_GcdR_TrpI_HvrB_AmpR_like"/>
    <property type="match status" value="1"/>
</dbReference>
<dbReference type="InterPro" id="IPR036390">
    <property type="entry name" value="WH_DNA-bd_sf"/>
</dbReference>
<keyword evidence="4" id="KW-0804">Transcription</keyword>
<dbReference type="Pfam" id="PF00126">
    <property type="entry name" value="HTH_1"/>
    <property type="match status" value="1"/>
</dbReference>